<dbReference type="GeneID" id="27139748"/>
<feature type="transmembrane region" description="Helical" evidence="1">
    <location>
        <begin position="65"/>
        <end position="88"/>
    </location>
</feature>
<evidence type="ECO:0000256" key="1">
    <source>
        <dbReference type="SAM" id="Phobius"/>
    </source>
</evidence>
<name>A0A142CUK2_9EURY</name>
<dbReference type="OrthoDB" id="203750at2157"/>
<dbReference type="KEGG" id="tpep:A0127_04340"/>
<organism evidence="2 3">
    <name type="scientific">Thermococcus peptonophilus</name>
    <dbReference type="NCBI Taxonomy" id="53952"/>
    <lineage>
        <taxon>Archaea</taxon>
        <taxon>Methanobacteriati</taxon>
        <taxon>Methanobacteriota</taxon>
        <taxon>Thermococci</taxon>
        <taxon>Thermococcales</taxon>
        <taxon>Thermococcaceae</taxon>
        <taxon>Thermococcus</taxon>
    </lineage>
</organism>
<keyword evidence="1" id="KW-1133">Transmembrane helix</keyword>
<keyword evidence="1" id="KW-0812">Transmembrane</keyword>
<keyword evidence="3" id="KW-1185">Reference proteome</keyword>
<dbReference type="Proteomes" id="UP000073604">
    <property type="component" value="Chromosome"/>
</dbReference>
<dbReference type="EMBL" id="CP014750">
    <property type="protein sequence ID" value="AMQ18454.1"/>
    <property type="molecule type" value="Genomic_DNA"/>
</dbReference>
<feature type="transmembrane region" description="Helical" evidence="1">
    <location>
        <begin position="7"/>
        <end position="27"/>
    </location>
</feature>
<protein>
    <submittedName>
        <fullName evidence="2">Uncharacterized protein</fullName>
    </submittedName>
</protein>
<proteinExistence type="predicted"/>
<reference evidence="3" key="1">
    <citation type="submission" date="2016-03" db="EMBL/GenBank/DDBJ databases">
        <authorList>
            <person name="Oger P.M."/>
        </authorList>
    </citation>
    <scope>NUCLEOTIDE SEQUENCE [LARGE SCALE GENOMIC DNA]</scope>
    <source>
        <strain evidence="3">OG-1</strain>
    </source>
</reference>
<evidence type="ECO:0000313" key="3">
    <source>
        <dbReference type="Proteomes" id="UP000073604"/>
    </source>
</evidence>
<sequence>MKGMRDYSALVVALAVLLLGWFFRPWFHGLVMGFYRNPALLYMFLALGALMAVKPKRYVLGKNYTLLLILGGLFLLSIVALILSSPFANTALYKEYHPSLVTGELNLSTSYIRILPKFTAYRYAIDTIEYARYTLSDGHLTMLNGTPVWGFYIVPDGAWNSIRLKGKGILFVDMGTTQAKMKRIEEELQVGPGMQFFDNLNWVLYKKHYLIDLDLPRALYYNGKLYIVVPYISYDFKVFYTVPKWGGVFIVDEEGNVEDLSPKEAMKDERLRDFPIFPEKLVRSVVKAQNYWKEGVFANIKNLWLHHENQIELIDVSNQGNRQPFLVVASDRRKYWMTAVEPYGKAHGLAAIYLMDARTGEMSQVKFETPLTGPVKAIDYVKKALPTFDWSQFMAVEPIPVFIDGTLWWRVAIIPRSGSGVAKIAFVNAETKEVKIFEDEREVKEFLLRGEVVQAEEVKGEIKALYSYIKDGNTHWILVVGNRTLYISAADLSEELIFKLLSLKPGDNATVVISEGRIVDIRR</sequence>
<gene>
    <name evidence="2" type="ORF">A0127_04340</name>
</gene>
<evidence type="ECO:0000313" key="2">
    <source>
        <dbReference type="EMBL" id="AMQ18454.1"/>
    </source>
</evidence>
<feature type="transmembrane region" description="Helical" evidence="1">
    <location>
        <begin position="33"/>
        <end position="53"/>
    </location>
</feature>
<dbReference type="AlphaFoldDB" id="A0A142CUK2"/>
<keyword evidence="1" id="KW-0472">Membrane</keyword>
<accession>A0A142CUK2</accession>
<dbReference type="RefSeq" id="WP_062388422.1">
    <property type="nucleotide sequence ID" value="NZ_CP014750.1"/>
</dbReference>